<feature type="compositionally biased region" description="Acidic residues" evidence="1">
    <location>
        <begin position="2062"/>
        <end position="2072"/>
    </location>
</feature>
<feature type="compositionally biased region" description="Low complexity" evidence="1">
    <location>
        <begin position="2073"/>
        <end position="2099"/>
    </location>
</feature>
<dbReference type="PANTHER" id="PTHR47642">
    <property type="entry name" value="ATP-DEPENDENT DNA HELICASE"/>
    <property type="match status" value="1"/>
</dbReference>
<feature type="region of interest" description="Disordered" evidence="1">
    <location>
        <begin position="1"/>
        <end position="51"/>
    </location>
</feature>
<dbReference type="SUPFAM" id="SSF52540">
    <property type="entry name" value="P-loop containing nucleoside triphosphate hydrolases"/>
    <property type="match status" value="6"/>
</dbReference>
<evidence type="ECO:0000313" key="3">
    <source>
        <dbReference type="Proteomes" id="UP000626109"/>
    </source>
</evidence>
<organism evidence="2 3">
    <name type="scientific">Polarella glacialis</name>
    <name type="common">Dinoflagellate</name>
    <dbReference type="NCBI Taxonomy" id="89957"/>
    <lineage>
        <taxon>Eukaryota</taxon>
        <taxon>Sar</taxon>
        <taxon>Alveolata</taxon>
        <taxon>Dinophyceae</taxon>
        <taxon>Suessiales</taxon>
        <taxon>Suessiaceae</taxon>
        <taxon>Polarella</taxon>
    </lineage>
</organism>
<dbReference type="Proteomes" id="UP000626109">
    <property type="component" value="Unassembled WGS sequence"/>
</dbReference>
<feature type="compositionally biased region" description="Low complexity" evidence="1">
    <location>
        <begin position="4140"/>
        <end position="4163"/>
    </location>
</feature>
<evidence type="ECO:0000313" key="2">
    <source>
        <dbReference type="EMBL" id="CAE8670522.1"/>
    </source>
</evidence>
<comment type="caution">
    <text evidence="2">The sequence shown here is derived from an EMBL/GenBank/DDBJ whole genome shotgun (WGS) entry which is preliminary data.</text>
</comment>
<dbReference type="Gene3D" id="3.40.50.300">
    <property type="entry name" value="P-loop containing nucleotide triphosphate hydrolases"/>
    <property type="match status" value="6"/>
</dbReference>
<feature type="non-terminal residue" evidence="2">
    <location>
        <position position="6108"/>
    </location>
</feature>
<dbReference type="InterPro" id="IPR015947">
    <property type="entry name" value="PUA-like_sf"/>
</dbReference>
<reference evidence="2" key="1">
    <citation type="submission" date="2021-02" db="EMBL/GenBank/DDBJ databases">
        <authorList>
            <person name="Dougan E. K."/>
            <person name="Rhodes N."/>
            <person name="Thang M."/>
            <person name="Chan C."/>
        </authorList>
    </citation>
    <scope>NUCLEOTIDE SEQUENCE</scope>
</reference>
<evidence type="ECO:0000256" key="1">
    <source>
        <dbReference type="SAM" id="MobiDB-lite"/>
    </source>
</evidence>
<dbReference type="EMBL" id="CAJNNW010023324">
    <property type="protein sequence ID" value="CAE8670522.1"/>
    <property type="molecule type" value="Genomic_DNA"/>
</dbReference>
<sequence>VVSPTDDNSSTSDSSSSAESEASAPDPDDDEHEPQRPAVAEGAMPAAVPQRPAVAACSAPAAAGFPKRRRLRAKTTDVEEAFGFVRRQICPGLGPQACTFSITEPNTAAVLQGASTCRWCDPPALALLCRNAAGRQSLIRDLRFFREHDIQALPAARFPPGRERELVMTALLLPTAFRTLAATAQALSTPALALKLAAQLDKCQDVEAKDMAEQEYLTDEQRATLAEARRQLRDAGPRGAQFCAGLPAEAGTATVPCQFGPQGKRARTNVPGPCLFCDVTKLNEAFLDRSGDVVRARYNKLTAAAKAMALDRVADPGIRQFLTAGTRLCAGLRDPQEDCIFALSRTAAAAQTHGKKIRCLFCDPESMAKKCGKEKGLQQVKSDLLRMGLASRRRALEERVPAEHRAALQLVLQQPEPEVVHCRRTDKSWVGEEPYTPEELEARYRAAREKWAPVLAARALVALPDISAEQYRDQVVADRNKSLNMMNVPHERLPRGAEVSNEDPLPKASVTRLAANLQLWCEFNSWQVCPTCQLLQPRVLTPAGLDGLLDPWCGPKACRVCRGLQKPSVPQHESTPAQLAGLSPAARAALCPVEAYYGPEVRARDRFGRGNGYREHSSMVRFSWHQLSVEDRIQELSEENRREATRALRWLLRQSGSERTKSAYGEFYAEHHEFLQRTPDATDRQRKRWLRFLEREGLECALWPDLFLDRQTCLTWVRMQSTSRQVAAHGSTLQERYFPLDEAAGEGDEPIEDTFASTKRAYIALVLSPTLDYSCSYELLHFAYDLNLWTALGAKKNKGLPIPMRLLMRGHSFSEEFWKDMHRALVDLVRQKGFPPVFSTRSPLEWSFPYHVAVVNTMENARRGRMLLPVHETLHQTHVLTQVGLNFEGGHNKPAERAKKGHEQQLLKLRRPDGGQVKLTSFQRVEFQDGKRKAPTQDYHGSGRAHSHSLQFVGKENRAADLAALKLDLCVSASGSSGDVFVDGYVQASQKDRQGRTPFPLHEGESHFDAEAGRYVLRHTKQDLCYDDENYTLYTTAYAPKFSDSMRRELLNDDADADSIAASVLMRYKPCEPEMILQLFRAMFRQWRVTTASGGKRSFTVPVPDNPDQPREVRLYQQCSWRSEDMSMLEFLRKSNNEGGICAWLRELHRKSGSAASLTAFANTYKMQGEKIVACDMVSRMNDKYYGQWLVLHVPFSSVTDFVKPNVLLLVPAADKYLGMCLACEHAVARSHWHTPRLELLMEEDMKLEARTRIYRQQVAARLAPHVKKVLAYLEGTAVKPADPTAQELRAQQQPARKRHQLPIQRRYEQMIEAGEKTIEGRINRGAAARVMEGDILVLGGTPSLVQAIYTYRSFSAMLEDLGVENALPDVDTLEQALEIYHGFNNYETLARLFGVRAFLLAPVPVPAEADEAPQQATELNAEQERWAMIVEEDIKRAAAVFSATTERAADEAREETWNHNKIRALEGPPGTGKTTIARYVVELAETYGLKVLWSVYTAQLASRMREVFGDRIDINTCHAALGLDEEYHNVANALQGYGLVVIDEFSQLQGKHIEHINKLRSASDRVPAFVLLGDKCQLAGFGTERVWHTRTWHDAVQATELHQLFRCKDPAFKKILACLRTAKPSETGCRGGVSVPDIMRHRRAWHGHYPTGEAVRSILMKHKNTTMLTVSRQGSAALNDLSLQALYPRRAPLAVISADIESNPENYNENKELKPVSQLACTQLPLHEGMQVYFTRNVDKSRDYVNGMRGTVKSWDASVQALEVRTATGHDVQVFRWTDTDLGNMVYFPIRAGYASTIIKFAGAELPHVTLWLDKPHVPGAAYTGMSRVAYGRDLLIGFELRTSRVPGESGCKLWFLSSLNSPLVAVIPVSAKLCAEWYVKDFLKLTPRDLIHDLFHVAGRLGRQRGRGRCSSDRSPYFFPWAQASRHGGALDPRSFHPWALASSCGGSSRRGRSFFLAGPSGLGTAGLTAHGRFISWALASSCGGALAPRPLPLFFPWAHASRHGGARRGSLPTVVSSPGRLRLEAAGLRAMVAALSSLGACCLSAMSPKRAAAHAGAEEIAEEEPETVDEVVSPTDDSSSTSDSSSSGKSEASAPDPGDDEHEPQNPAVAEGAVPVAVPQRPAVAACSAPAAAGFPKRRRLRAKTSDVEEVFGFVRRQICPGVGPQACTFSTAEPNTAAVLQGASTCRWCDPPALALLCRNAAGRQSLIRDLRFFREHDIQALPAARFPPGRARELVMTALLLPTAFRTPAATAQALSTPALALKLAAQLDKCQDAEAKDMAEQEYLTEQQQATLAEARRQLRDAGPRGAQFCSGLPAGAGAAAVPCQFGPEGKRARTHVPGPCLFCDVTKLNEAFLNRSADVVRARYNKLTAAAKAMAVDRVTEPEFRQWLATGTGQWLCGGLADPREDCVFALSRAAAAAQTPGKKLRCLFCDPESMAKKCGKAKGLQQVKRDLLRMGLASRRKALDERVPAEHRAALGSVLQQPEPEVVRHRRADRSWVGTEPYTPEALEARYHAGRAKWAPVLAARALVALPDISAEQYRDQVVADRNKSLNMMNVPHERLPRGSDVSNEDPLPKASVTRLAANLQLWREFNSWQVCPTCQLLQPRVLTPAGLDGLLDPWCGPKACRVCRGLQKPSVPQHESTPAQLAGLSPAARAALCPVEAYYGPEVRARDRFGRGNGYREHSSMVRFSWHQLSVEDRIQELSEENRREATRALRWLLRQSGSERTKSAYGEFYAEHHEFLQRTPDATDRQRKRWLRFLEREGLECALWPDLFLDRQTCLTWVRMQSTSRQVAAHGSTLQERYFPLDEAAGEDDEPIEDTFASTKRAYIALVLSPTLDYSCSYELLHFAYDLNLWTALGAKKNKGLPIPMRLLMRGHSFSEEFWKDMHRALVDLVRQKGFPPVFSTRSPLEWSFPYHVAVVNTMEKARRGRMLLPVHETLHQTHVLTQVGLNFEGGHNKPAERAKKGHEQQLLKLRRPDGGQVNLTSFQRVEFQDGKRKAPTQDYHGSGRAHSHSLQFVGKENRAADLAALQLDLCVSASGSSGDVFVDGYVQASQKDRQGRTPFPLHEGESHFDAEAGRYVLRHTKQDVEDGIRGYYPATMAVTKCHEDVQLCYDDENYTLYTTAYAPKFSDSMRRELLNDDADADSIAASVLMRYKPCEPEMILQLFGAMFRQWRVTTVSGGKRSFTVPVPDNPDQPREVRLYQQCSWRSEDMSMLEFLRKSNNEGGICAWLRELHRKSGSAASLTAFANTYKMQGEKIVACDMVSRMNDKYYGQWLVLHVPFSSVTDFVKPNVLLLVPAADKYLGMCLACEHAVARSHWHTPRLELLMDEDMKLEARTRIYRQQVAARLAPHVKKVLAYLEGTALKPADPTAQELRAQQQPARKRHQLPIQRRYEGMIDAGDKTIEGRINHGAAARVMEGDILVLGSTPSLVQAIYTYRSFSAMLEDLGVENALPDVDTIEEALEIYHGFNNYEALARLFGVRAFLLAPVPVPAEADEEPQQATELNAEQERWAMIVEEDIKRAAAVFSATTERAADEAREETWNHNKIRALEGPPGTGKTTIARHVVELAETYGLKVLWSVYTAQLASRMREVFGDRIDINTCHAALGLDEEYHNVANALQGYGLVVIDEFSQLQGKHIEHINKLRSASDRVAAFVLLGDKCQLAGFGTERVWHTRTWHDAVQATELHQLFRCKDPAFKKILACLRTAKPSETGCRGGVSVPDIMRHRRAWHGHYPTVEAVRSILMKHKNTTMLTVSRQGSAALNDLSLQALYPRRAPLAVISADIESNPENYNENKELKPVLQLACTQLPLHEGMQVYFTRNVDKSRDYVNGMRGTVKSWDASVQALEVRTATGHDVQVFRWTDTDLGNKVYFPIRAGYASTIIKFAGAELPHVTLWLDKPHVPGAAYTGMSRVAYGRDLLIGFEVRTSRVPGESGCKLWTLHAAGLTVHGRLISWALASSCGGALAPRPLPLFFPWAHASRHGGAPDPRSFHPWALASSCGGSSYRGRFTFLAGPSSLGTAGFAAHGRLISWALASRSRGSSCHGRCSFISGRMRLDTTGLSIHGRFISWALASRSDRSSCHGRCSCIPGRLRLEAAGLSHRGRFRYSFPGRLRLVAAGLRTVVSPTDDSSSTSDSSSSGKSEASAPDPGDDEHEPQNPAVAEGAVPVATSDVEEVFGFVRRQICPGVGPQACTFSTAEPNTAAVLQGASTCRWCDPPALALLCRTAAGRQSLIRDLRFFREHDIQALPAALMTALLLPTAFRTPAATAQALSTPALALKLAAQLDKCQDAEAKDMAEQEYLTEQQQATLAEARRQLRDAGPRGAQFCSGLPAGAGAAAVPCQFGPEGKRARTHVPGPCLFCDVTKLNEAFLNRSADVVRARYNKLTAAAKAMAVDRVTEPEFRQWLATGTGQWLCGGLADPREDCVFALSRAAAAAQTPGKKLRCLFCDPESMAKKCGKAKGLQQVKRDLLRMGLASRRKALDERVPAEHRAALGSVLQQPEPEVVRHRRADRSWVGTEPYTPEALEARYHAGRAKWAPVLAARALVALPDISAEQYRDQVVADRNKSLNMMNVPHERLPRGSDVSNEDPLPKASVTRLAANLQLWREFNSWQVCPTCQLLQPRVLTPAGLDGLLDPWCGPKACRVCRGLQKPSVPQHESTPAQLAGLSPAARAALCPVEAYYGPEVRARDRFGRGNGYREHSSMVRFSWHQLSVEDRIQELSEENRREATRALRWLLRQSGSEKTKSAYGEFYAEHHEFLQRTPDATDRQRKRWLRFLEREGLECALWPDLFLDRQTCLTWVRMQSTSRQVAAHGSTLQERYFPLDEAAGEDDEPIEDTFASTKRAYIALVLSPTLDYSCSYELLHFAYDLNLWTALGAKKNKGLPIPMRLLMRGHSFSEEFWKDMHRALVDLVRQKGFPPVFSTRSPLEWSFPYHVAVVNTMEKARRGRMLLPVHETLHQTHVLTQVGLNFEGGHNKPAERAKKGHEQQLLKLRRPDGGQVNLTSFQRVEFQDGKRKAPTQDYHGSGRAHSHSLQFVGKENRAADLAALKLDLCVSASGSSGDVFVDGYVQASQKDRQGRMPFPLHEGESHFDAEAGRYVLRHTKQDVEDGIRGYYPATMAVTKCHEDVQLCYDDENYTLYTTAYAPKFSDSMRRELLNDDADADSIAASVLTRYKPCEPEMILQLFGAMFRQWRVTTVSGGKRSFTVPVPDNPDQPREVRLYQQCSWRSEDMSMLEFLRKSNNEGGICAWLRELHRKSGSAASLTAFANTYKMQGEKIVACDMVSRMNDKYYGQWLVLHVPFSSVTDFVKPNVLLLVPAADKYLGIHWHTPRLELLMDEDMKLEARTRIYRQQVAARLAPHVKKVLAYLEGTALKPADPTAQELRAQQQPARKRHQLPIQRRYEGMIDAGDKTIEGRINHGAAARVMEGDILVLGSTPSLVQAIYTYRSFSAMLEDLGVENALPDVDTIEEALEIYHGFNNYEALARLFGVRAFLLAPVPVPAEADEEPQQATEWNAEQERWAMIVEEDIKRAAAVFSATTERAADEAREETWNHNKIRALEGPPGTGKTTIARHVVELAETYGLKVLWSVYTAQLASRMREVFGDRIDINTCHAALGLDEEYHNVANALQGYGLVVIDEFSQLQGKHIEHINKLRSASDRVAAFVLLGDKCQLAGFGTERVWHTRTWHDAVQATELHQLFRCKDPAFKKILACLRTAKPSETGCRGGVSVPDIMRHRRAWHGHYPTVEAVRSILMKHKNTTMLTVSRQGSAALNDLSLQALYPRRAPLAVISADIESNPENYNENKELKPVLQLACTQLPLHEGMQVYFTRNVDKSRDYVNGMRGTVKSWDASVQALEVRTATGHDVQVYFPIRAGYASTIIKFAGAELPHVTLWLDKPHVPGAAYTGMSRVAYGRDLLIGGNLTKDHFTPATAKLCAEWYVKDFLKLTPRDLIHDLFHVAGRLGPVTAPHIFFPGRKRLDTAGLLTHGRFIPGRLRLVAAGLRASGLTAHGLAAGLSHRGRFRYSFPGRMRLDTAGLLTHGRFIPGRLRLVAAGLRTVVAHFSGWAFEFRHGGVRCPRSSHLLGACV</sequence>
<feature type="region of interest" description="Disordered" evidence="1">
    <location>
        <begin position="5030"/>
        <end position="5049"/>
    </location>
</feature>
<dbReference type="Gene3D" id="2.30.130.30">
    <property type="entry name" value="Hypothetical protein"/>
    <property type="match status" value="3"/>
</dbReference>
<dbReference type="InterPro" id="IPR027417">
    <property type="entry name" value="P-loop_NTPase"/>
</dbReference>
<dbReference type="Pfam" id="PF13604">
    <property type="entry name" value="AAA_30"/>
    <property type="match status" value="3"/>
</dbReference>
<feature type="compositionally biased region" description="Low complexity" evidence="1">
    <location>
        <begin position="1"/>
        <end position="25"/>
    </location>
</feature>
<dbReference type="InterPro" id="IPR051055">
    <property type="entry name" value="PIF1_helicase"/>
</dbReference>
<name>A0A813J6S5_POLGL</name>
<gene>
    <name evidence="2" type="ORF">PGLA2088_LOCUS17486</name>
</gene>
<proteinExistence type="predicted"/>
<dbReference type="Gene3D" id="2.30.30.940">
    <property type="match status" value="3"/>
</dbReference>
<feature type="region of interest" description="Disordered" evidence="1">
    <location>
        <begin position="4139"/>
        <end position="4174"/>
    </location>
</feature>
<evidence type="ECO:0008006" key="4">
    <source>
        <dbReference type="Google" id="ProtNLM"/>
    </source>
</evidence>
<accession>A0A813J6S5</accession>
<dbReference type="SUPFAM" id="SSF88697">
    <property type="entry name" value="PUA domain-like"/>
    <property type="match status" value="3"/>
</dbReference>
<protein>
    <recommendedName>
        <fullName evidence="4">ATP-dependent DNA helicase</fullName>
    </recommendedName>
</protein>
<feature type="region of interest" description="Disordered" evidence="1">
    <location>
        <begin position="2057"/>
        <end position="2110"/>
    </location>
</feature>